<reference evidence="1 2" key="1">
    <citation type="submission" date="2019-03" db="EMBL/GenBank/DDBJ databases">
        <title>First draft genome of Liparis tanakae, snailfish: a comprehensive survey of snailfish specific genes.</title>
        <authorList>
            <person name="Kim W."/>
            <person name="Song I."/>
            <person name="Jeong J.-H."/>
            <person name="Kim D."/>
            <person name="Kim S."/>
            <person name="Ryu S."/>
            <person name="Song J.Y."/>
            <person name="Lee S.K."/>
        </authorList>
    </citation>
    <scope>NUCLEOTIDE SEQUENCE [LARGE SCALE GENOMIC DNA]</scope>
    <source>
        <tissue evidence="1">Muscle</tissue>
    </source>
</reference>
<dbReference type="Proteomes" id="UP000314294">
    <property type="component" value="Unassembled WGS sequence"/>
</dbReference>
<comment type="caution">
    <text evidence="1">The sequence shown here is derived from an EMBL/GenBank/DDBJ whole genome shotgun (WGS) entry which is preliminary data.</text>
</comment>
<protein>
    <submittedName>
        <fullName evidence="1">Uncharacterized protein</fullName>
    </submittedName>
</protein>
<sequence length="112" mass="12116">MMGCSAPAPPAPPLPLLHDRRCRIAPYSRAARLKRFAHGCCEGGMHEQGRHPDVQEEEEGGGGVGWASIASFRASSPHTVVNLVPRVAVADWSVTSSNQQRLGRPKPPITLW</sequence>
<organism evidence="1 2">
    <name type="scientific">Liparis tanakae</name>
    <name type="common">Tanaka's snailfish</name>
    <dbReference type="NCBI Taxonomy" id="230148"/>
    <lineage>
        <taxon>Eukaryota</taxon>
        <taxon>Metazoa</taxon>
        <taxon>Chordata</taxon>
        <taxon>Craniata</taxon>
        <taxon>Vertebrata</taxon>
        <taxon>Euteleostomi</taxon>
        <taxon>Actinopterygii</taxon>
        <taxon>Neopterygii</taxon>
        <taxon>Teleostei</taxon>
        <taxon>Neoteleostei</taxon>
        <taxon>Acanthomorphata</taxon>
        <taxon>Eupercaria</taxon>
        <taxon>Perciformes</taxon>
        <taxon>Cottioidei</taxon>
        <taxon>Cottales</taxon>
        <taxon>Liparidae</taxon>
        <taxon>Liparis</taxon>
    </lineage>
</organism>
<proteinExistence type="predicted"/>
<evidence type="ECO:0000313" key="2">
    <source>
        <dbReference type="Proteomes" id="UP000314294"/>
    </source>
</evidence>
<dbReference type="AlphaFoldDB" id="A0A4Z2J6I8"/>
<dbReference type="EMBL" id="SRLO01000023">
    <property type="protein sequence ID" value="TNN85102.1"/>
    <property type="molecule type" value="Genomic_DNA"/>
</dbReference>
<keyword evidence="2" id="KW-1185">Reference proteome</keyword>
<gene>
    <name evidence="1" type="ORF">EYF80_004756</name>
</gene>
<evidence type="ECO:0000313" key="1">
    <source>
        <dbReference type="EMBL" id="TNN85102.1"/>
    </source>
</evidence>
<name>A0A4Z2J6I8_9TELE</name>
<accession>A0A4Z2J6I8</accession>